<accession>A0A1H8S2S6</accession>
<dbReference type="Gene3D" id="3.90.75.20">
    <property type="match status" value="1"/>
</dbReference>
<reference evidence="4" key="1">
    <citation type="submission" date="2016-10" db="EMBL/GenBank/DDBJ databases">
        <authorList>
            <person name="Varghese N."/>
            <person name="Submissions S."/>
        </authorList>
    </citation>
    <scope>NUCLEOTIDE SEQUENCE [LARGE SCALE GENOMIC DNA]</scope>
    <source>
        <strain evidence="4">IBRC-M 10043</strain>
    </source>
</reference>
<keyword evidence="3" id="KW-0255">Endonuclease</keyword>
<dbReference type="InterPro" id="IPR001387">
    <property type="entry name" value="Cro/C1-type_HTH"/>
</dbReference>
<evidence type="ECO:0000256" key="1">
    <source>
        <dbReference type="SAM" id="MobiDB-lite"/>
    </source>
</evidence>
<dbReference type="PROSITE" id="PS50157">
    <property type="entry name" value="ZINC_FINGER_C2H2_2"/>
    <property type="match status" value="1"/>
</dbReference>
<feature type="region of interest" description="Disordered" evidence="1">
    <location>
        <begin position="1"/>
        <end position="36"/>
    </location>
</feature>
<protein>
    <submittedName>
        <fullName evidence="3">HNH endonuclease</fullName>
    </submittedName>
</protein>
<keyword evidence="3" id="KW-0540">Nuclease</keyword>
<dbReference type="GO" id="GO:0004519">
    <property type="term" value="F:endonuclease activity"/>
    <property type="evidence" value="ECO:0007669"/>
    <property type="project" value="UniProtKB-KW"/>
</dbReference>
<feature type="domain" description="C2H2-type" evidence="2">
    <location>
        <begin position="3"/>
        <end position="33"/>
    </location>
</feature>
<name>A0A1H8S2S6_9EURY</name>
<dbReference type="OrthoDB" id="223711at2157"/>
<gene>
    <name evidence="3" type="ORF">SAMN05216388_1017129</name>
</gene>
<sequence length="187" mass="21579">MSFECGYEGCGRSFDSKQGLGQHESAAHEGDEPYKDEERMRELYLEQKLSSKEIAEKFDVSSTTIIDWLDRLNIQTRTPSYERPPNFRTNNLGYEEIRNEYQGERDSVLIHRLMAVAECGFDAVAGKDVHHENGIQWDNRPRNLSLMTRSEHVSEHHQQGMYDDHLEEVHQHRHDDGHFASFGGGSA</sequence>
<keyword evidence="4" id="KW-1185">Reference proteome</keyword>
<dbReference type="InterPro" id="IPR003615">
    <property type="entry name" value="HNH_nuc"/>
</dbReference>
<dbReference type="EMBL" id="FOCX01000017">
    <property type="protein sequence ID" value="SEO73001.1"/>
    <property type="molecule type" value="Genomic_DNA"/>
</dbReference>
<evidence type="ECO:0000259" key="2">
    <source>
        <dbReference type="PROSITE" id="PS50157"/>
    </source>
</evidence>
<keyword evidence="3" id="KW-0378">Hydrolase</keyword>
<dbReference type="AlphaFoldDB" id="A0A1H8S2S6"/>
<dbReference type="PROSITE" id="PS00028">
    <property type="entry name" value="ZINC_FINGER_C2H2_1"/>
    <property type="match status" value="1"/>
</dbReference>
<dbReference type="RefSeq" id="WP_211611373.1">
    <property type="nucleotide sequence ID" value="NZ_FOCX01000017.1"/>
</dbReference>
<organism evidence="3 4">
    <name type="scientific">Halorientalis persicus</name>
    <dbReference type="NCBI Taxonomy" id="1367881"/>
    <lineage>
        <taxon>Archaea</taxon>
        <taxon>Methanobacteriati</taxon>
        <taxon>Methanobacteriota</taxon>
        <taxon>Stenosarchaea group</taxon>
        <taxon>Halobacteria</taxon>
        <taxon>Halobacteriales</taxon>
        <taxon>Haloarculaceae</taxon>
        <taxon>Halorientalis</taxon>
    </lineage>
</organism>
<evidence type="ECO:0000313" key="3">
    <source>
        <dbReference type="EMBL" id="SEO73001.1"/>
    </source>
</evidence>
<feature type="compositionally biased region" description="Basic and acidic residues" evidence="1">
    <location>
        <begin position="25"/>
        <end position="36"/>
    </location>
</feature>
<dbReference type="Gene3D" id="3.30.160.60">
    <property type="entry name" value="Classic Zinc Finger"/>
    <property type="match status" value="1"/>
</dbReference>
<dbReference type="SUPFAM" id="SSF54060">
    <property type="entry name" value="His-Me finger endonucleases"/>
    <property type="match status" value="1"/>
</dbReference>
<dbReference type="Pfam" id="PF13392">
    <property type="entry name" value="HNH_3"/>
    <property type="match status" value="1"/>
</dbReference>
<dbReference type="Proteomes" id="UP000198775">
    <property type="component" value="Unassembled WGS sequence"/>
</dbReference>
<dbReference type="InterPro" id="IPR044925">
    <property type="entry name" value="His-Me_finger_sf"/>
</dbReference>
<dbReference type="CDD" id="cd00093">
    <property type="entry name" value="HTH_XRE"/>
    <property type="match status" value="1"/>
</dbReference>
<dbReference type="InterPro" id="IPR013087">
    <property type="entry name" value="Znf_C2H2_type"/>
</dbReference>
<proteinExistence type="predicted"/>
<evidence type="ECO:0000313" key="4">
    <source>
        <dbReference type="Proteomes" id="UP000198775"/>
    </source>
</evidence>